<keyword evidence="1" id="KW-0175">Coiled coil</keyword>
<evidence type="ECO:0000313" key="2">
    <source>
        <dbReference type="EMBL" id="MPN00248.1"/>
    </source>
</evidence>
<reference evidence="2" key="1">
    <citation type="submission" date="2019-08" db="EMBL/GenBank/DDBJ databases">
        <authorList>
            <person name="Kucharzyk K."/>
            <person name="Murdoch R.W."/>
            <person name="Higgins S."/>
            <person name="Loffler F."/>
        </authorList>
    </citation>
    <scope>NUCLEOTIDE SEQUENCE</scope>
</reference>
<dbReference type="EMBL" id="VSSQ01046281">
    <property type="protein sequence ID" value="MPN00248.1"/>
    <property type="molecule type" value="Genomic_DNA"/>
</dbReference>
<organism evidence="2">
    <name type="scientific">bioreactor metagenome</name>
    <dbReference type="NCBI Taxonomy" id="1076179"/>
    <lineage>
        <taxon>unclassified sequences</taxon>
        <taxon>metagenomes</taxon>
        <taxon>ecological metagenomes</taxon>
    </lineage>
</organism>
<protein>
    <submittedName>
        <fullName evidence="2">Uncharacterized protein</fullName>
    </submittedName>
</protein>
<name>A0A645EE19_9ZZZZ</name>
<proteinExistence type="predicted"/>
<sequence length="146" mass="15959">MGSAKQSTVQLSTLRAESAAKDAIGRWASTNVDNALVTFVEEAGEALRNKQMLEVLQNLSVQTVSIGLRGVTIEERYTAPDGTVWVLASYPVKNLKDAYKLQAEALQRDLEMAKAEAQFAQAEAALIKSDVLMAYLEQQLAREGLE</sequence>
<comment type="caution">
    <text evidence="2">The sequence shown here is derived from an EMBL/GenBank/DDBJ whole genome shotgun (WGS) entry which is preliminary data.</text>
</comment>
<dbReference type="AlphaFoldDB" id="A0A645EE19"/>
<accession>A0A645EE19</accession>
<evidence type="ECO:0000256" key="1">
    <source>
        <dbReference type="SAM" id="Coils"/>
    </source>
</evidence>
<feature type="coiled-coil region" evidence="1">
    <location>
        <begin position="96"/>
        <end position="130"/>
    </location>
</feature>
<gene>
    <name evidence="2" type="ORF">SDC9_147442</name>
</gene>